<dbReference type="PANTHER" id="PTHR21192">
    <property type="entry name" value="NUCLEAR PROTEIN E3-3"/>
    <property type="match status" value="1"/>
</dbReference>
<dbReference type="InterPro" id="IPR036748">
    <property type="entry name" value="MTH938-like_sf"/>
</dbReference>
<evidence type="ECO:0000313" key="1">
    <source>
        <dbReference type="EMBL" id="AKQ33729.1"/>
    </source>
</evidence>
<dbReference type="RefSeq" id="WP_048875361.1">
    <property type="nucleotide sequence ID" value="NZ_CP011126.1"/>
</dbReference>
<name>A0ABN4HS66_9COXI</name>
<dbReference type="EMBL" id="CP011126">
    <property type="protein sequence ID" value="AKQ33729.1"/>
    <property type="molecule type" value="Genomic_DNA"/>
</dbReference>
<gene>
    <name evidence="1" type="ORF">CleRT_10500</name>
</gene>
<protein>
    <submittedName>
        <fullName evidence="1">Membrane spanning protein</fullName>
    </submittedName>
</protein>
<dbReference type="SUPFAM" id="SSF64076">
    <property type="entry name" value="MTH938-like"/>
    <property type="match status" value="1"/>
</dbReference>
<reference evidence="1 2" key="1">
    <citation type="journal article" date="2015" name="Genome Biol. Evol.">
        <title>Distinctive Genome Reduction Rates Revealed by Genomic Analyses of Two Coxiella-Like Endosymbionts in Ticks.</title>
        <authorList>
            <person name="Gottlieb Y."/>
            <person name="Lalzar I."/>
            <person name="Klasson L."/>
        </authorList>
    </citation>
    <scope>NUCLEOTIDE SEQUENCE [LARGE SCALE GENOMIC DNA]</scope>
    <source>
        <strain evidence="1 2">CRt</strain>
    </source>
</reference>
<sequence length="126" mass="14044">MVLTEDAGIGNYHIRAYDAESVTINKTLYTSSMIVSPYKLIPNWEPKSLEDLKPEHFQTLLSLNPEVVIFGTGKKFIFPPKEKLMPLLQKRIGIESMDTGGACRTYAALMSEGRKIVAALIINNNS</sequence>
<evidence type="ECO:0000313" key="2">
    <source>
        <dbReference type="Proteomes" id="UP000063965"/>
    </source>
</evidence>
<dbReference type="PANTHER" id="PTHR21192:SF2">
    <property type="entry name" value="NADH DEHYDROGENASE [UBIQUINONE] 1 ALPHA SUBCOMPLEX ASSEMBLY FACTOR 3"/>
    <property type="match status" value="1"/>
</dbReference>
<dbReference type="CDD" id="cd05560">
    <property type="entry name" value="Xcc1710_like"/>
    <property type="match status" value="1"/>
</dbReference>
<organism evidence="1 2">
    <name type="scientific">Candidatus Coxiella mudrowiae</name>
    <dbReference type="NCBI Taxonomy" id="2054173"/>
    <lineage>
        <taxon>Bacteria</taxon>
        <taxon>Pseudomonadati</taxon>
        <taxon>Pseudomonadota</taxon>
        <taxon>Gammaproteobacteria</taxon>
        <taxon>Legionellales</taxon>
        <taxon>Coxiellaceae</taxon>
        <taxon>Coxiella</taxon>
    </lineage>
</organism>
<proteinExistence type="predicted"/>
<accession>A0ABN4HS66</accession>
<dbReference type="Proteomes" id="UP000063965">
    <property type="component" value="Chromosome"/>
</dbReference>
<dbReference type="InterPro" id="IPR007523">
    <property type="entry name" value="NDUFAF3/AAMDC"/>
</dbReference>
<dbReference type="Pfam" id="PF04430">
    <property type="entry name" value="DUF498"/>
    <property type="match status" value="1"/>
</dbReference>
<keyword evidence="2" id="KW-1185">Reference proteome</keyword>
<dbReference type="Gene3D" id="3.40.1230.10">
    <property type="entry name" value="MTH938-like"/>
    <property type="match status" value="1"/>
</dbReference>